<sequence>MNSDIRRAIREFIEIVLTGVGILGGILVVYGILSESISDFNWVFLDKHGLIIANWLTVIGVILTALGIYIKPINNPGEVWPLSKYITAPLVIIFSVVVAYLMSQGKHVPDFVVNGLALLAISGTLIRLFKSSSVWNYLN</sequence>
<evidence type="ECO:0000256" key="1">
    <source>
        <dbReference type="SAM" id="Phobius"/>
    </source>
</evidence>
<comment type="caution">
    <text evidence="2">The sequence shown here is derived from an EMBL/GenBank/DDBJ whole genome shotgun (WGS) entry which is preliminary data.</text>
</comment>
<feature type="transmembrane region" description="Helical" evidence="1">
    <location>
        <begin position="52"/>
        <end position="70"/>
    </location>
</feature>
<keyword evidence="1" id="KW-0812">Transmembrane</keyword>
<dbReference type="Proteomes" id="UP000246635">
    <property type="component" value="Unassembled WGS sequence"/>
</dbReference>
<dbReference type="AlphaFoldDB" id="A0A2V2YUK6"/>
<gene>
    <name evidence="2" type="ORF">DFQ01_11188</name>
</gene>
<evidence type="ECO:0000313" key="3">
    <source>
        <dbReference type="Proteomes" id="UP000246635"/>
    </source>
</evidence>
<name>A0A2V2YUK6_9BACL</name>
<evidence type="ECO:0000313" key="2">
    <source>
        <dbReference type="EMBL" id="PWW00941.1"/>
    </source>
</evidence>
<reference evidence="2 3" key="1">
    <citation type="submission" date="2018-05" db="EMBL/GenBank/DDBJ databases">
        <title>Genomic Encyclopedia of Type Strains, Phase III (KMG-III): the genomes of soil and plant-associated and newly described type strains.</title>
        <authorList>
            <person name="Whitman W."/>
        </authorList>
    </citation>
    <scope>NUCLEOTIDE SEQUENCE [LARGE SCALE GENOMIC DNA]</scope>
    <source>
        <strain evidence="2 3">CECT 5696</strain>
    </source>
</reference>
<feature type="transmembrane region" description="Helical" evidence="1">
    <location>
        <begin position="82"/>
        <end position="102"/>
    </location>
</feature>
<keyword evidence="3" id="KW-1185">Reference proteome</keyword>
<feature type="transmembrane region" description="Helical" evidence="1">
    <location>
        <begin position="108"/>
        <end position="129"/>
    </location>
</feature>
<keyword evidence="1" id="KW-1133">Transmembrane helix</keyword>
<feature type="transmembrane region" description="Helical" evidence="1">
    <location>
        <begin position="12"/>
        <end position="32"/>
    </location>
</feature>
<accession>A0A2V2YUK6</accession>
<dbReference type="RefSeq" id="WP_110044823.1">
    <property type="nucleotide sequence ID" value="NZ_CP054613.1"/>
</dbReference>
<organism evidence="2 3">
    <name type="scientific">Paenibacillus cellulosilyticus</name>
    <dbReference type="NCBI Taxonomy" id="375489"/>
    <lineage>
        <taxon>Bacteria</taxon>
        <taxon>Bacillati</taxon>
        <taxon>Bacillota</taxon>
        <taxon>Bacilli</taxon>
        <taxon>Bacillales</taxon>
        <taxon>Paenibacillaceae</taxon>
        <taxon>Paenibacillus</taxon>
    </lineage>
</organism>
<protein>
    <submittedName>
        <fullName evidence="2">Uncharacterized protein</fullName>
    </submittedName>
</protein>
<dbReference type="EMBL" id="QGTQ01000011">
    <property type="protein sequence ID" value="PWW00941.1"/>
    <property type="molecule type" value="Genomic_DNA"/>
</dbReference>
<proteinExistence type="predicted"/>
<keyword evidence="1" id="KW-0472">Membrane</keyword>